<keyword evidence="3 6" id="KW-0812">Transmembrane</keyword>
<dbReference type="InterPro" id="IPR052601">
    <property type="entry name" value="Plasmalogen_desaturase"/>
</dbReference>
<dbReference type="Pfam" id="PF10520">
    <property type="entry name" value="Lipid_desat"/>
    <property type="match status" value="1"/>
</dbReference>
<name>A0A6G8QCC1_9ACTN</name>
<keyword evidence="5 6" id="KW-0472">Membrane</keyword>
<evidence type="ECO:0000256" key="1">
    <source>
        <dbReference type="ARBA" id="ARBA00004141"/>
    </source>
</evidence>
<dbReference type="Proteomes" id="UP000501452">
    <property type="component" value="Chromosome"/>
</dbReference>
<evidence type="ECO:0000256" key="2">
    <source>
        <dbReference type="ARBA" id="ARBA00007620"/>
    </source>
</evidence>
<feature type="transmembrane region" description="Helical" evidence="6">
    <location>
        <begin position="21"/>
        <end position="40"/>
    </location>
</feature>
<feature type="domain" description="Lipid desaturase" evidence="7">
    <location>
        <begin position="63"/>
        <end position="228"/>
    </location>
</feature>
<evidence type="ECO:0000313" key="8">
    <source>
        <dbReference type="EMBL" id="QIN84145.1"/>
    </source>
</evidence>
<keyword evidence="9" id="KW-1185">Reference proteome</keyword>
<dbReference type="GO" id="GO:0016020">
    <property type="term" value="C:membrane"/>
    <property type="evidence" value="ECO:0007669"/>
    <property type="project" value="UniProtKB-SubCell"/>
</dbReference>
<evidence type="ECO:0000313" key="9">
    <source>
        <dbReference type="Proteomes" id="UP000501452"/>
    </source>
</evidence>
<evidence type="ECO:0000256" key="3">
    <source>
        <dbReference type="ARBA" id="ARBA00022692"/>
    </source>
</evidence>
<proteinExistence type="inferred from homology"/>
<feature type="transmembrane region" description="Helical" evidence="6">
    <location>
        <begin position="116"/>
        <end position="133"/>
    </location>
</feature>
<evidence type="ECO:0000256" key="4">
    <source>
        <dbReference type="ARBA" id="ARBA00022989"/>
    </source>
</evidence>
<sequence length="246" mass="27512">MIQEHRAAKRESEPRSSRAHWLLELAGIAAFSVLAILLGAEVYLGAGGFGHAWLLPAVAVLAYLAADLASGFVHFLADNFGSEETPILGPNFIGPFRDHHVDPEGITRNDFVDNNGNNCLASVPFMLLVWLFVPVATTAWGYFFGAFFLMVCLAVFLTNQFHQWAHMDAPPGWVARLQGWGLVLSKEHHDVHHESPYDTYYCITVGVWNPLLDRLRFFERAERLIRRTIPGTDPLLRSERDGSLNG</sequence>
<gene>
    <name evidence="8" type="ORF">GBA63_16950</name>
</gene>
<dbReference type="RefSeq" id="WP_166178046.1">
    <property type="nucleotide sequence ID" value="NZ_CP045119.1"/>
</dbReference>
<organism evidence="8 9">
    <name type="scientific">Rubrobacter tropicus</name>
    <dbReference type="NCBI Taxonomy" id="2653851"/>
    <lineage>
        <taxon>Bacteria</taxon>
        <taxon>Bacillati</taxon>
        <taxon>Actinomycetota</taxon>
        <taxon>Rubrobacteria</taxon>
        <taxon>Rubrobacterales</taxon>
        <taxon>Rubrobacteraceae</taxon>
        <taxon>Rubrobacter</taxon>
    </lineage>
</organism>
<dbReference type="InterPro" id="IPR019547">
    <property type="entry name" value="Lipid_desat"/>
</dbReference>
<dbReference type="PANTHER" id="PTHR48177:SF1">
    <property type="entry name" value="PLASMANYLETHANOLAMINE DESATURASE 1"/>
    <property type="match status" value="1"/>
</dbReference>
<evidence type="ECO:0000259" key="7">
    <source>
        <dbReference type="Pfam" id="PF10520"/>
    </source>
</evidence>
<dbReference type="KEGG" id="rub:GBA63_16950"/>
<comment type="subcellular location">
    <subcellularLocation>
        <location evidence="1">Membrane</location>
        <topology evidence="1">Multi-pass membrane protein</topology>
    </subcellularLocation>
</comment>
<comment type="similarity">
    <text evidence="2">Belongs to the fatty acid desaturase CarF family.</text>
</comment>
<evidence type="ECO:0000256" key="5">
    <source>
        <dbReference type="ARBA" id="ARBA00023136"/>
    </source>
</evidence>
<protein>
    <submittedName>
        <fullName evidence="8">Kua-ubiquitin conjugating enzyme hybrid localization domain protein</fullName>
    </submittedName>
</protein>
<feature type="transmembrane region" description="Helical" evidence="6">
    <location>
        <begin position="139"/>
        <end position="157"/>
    </location>
</feature>
<reference evidence="8 9" key="1">
    <citation type="submission" date="2019-10" db="EMBL/GenBank/DDBJ databases">
        <title>Rubrobacter sp nov SCSIO 52090 isolated from a deep-sea sediment in the South China Sea.</title>
        <authorList>
            <person name="Chen R.W."/>
        </authorList>
    </citation>
    <scope>NUCLEOTIDE SEQUENCE [LARGE SCALE GENOMIC DNA]</scope>
    <source>
        <strain evidence="8 9">SCSIO 52909</strain>
    </source>
</reference>
<dbReference type="PANTHER" id="PTHR48177">
    <property type="entry name" value="TRANSMEMBRANE PROTEIN 189"/>
    <property type="match status" value="1"/>
</dbReference>
<dbReference type="GO" id="GO:0016491">
    <property type="term" value="F:oxidoreductase activity"/>
    <property type="evidence" value="ECO:0007669"/>
    <property type="project" value="TreeGrafter"/>
</dbReference>
<feature type="transmembrane region" description="Helical" evidence="6">
    <location>
        <begin position="52"/>
        <end position="77"/>
    </location>
</feature>
<dbReference type="EMBL" id="CP045119">
    <property type="protein sequence ID" value="QIN84145.1"/>
    <property type="molecule type" value="Genomic_DNA"/>
</dbReference>
<accession>A0A6G8QCC1</accession>
<keyword evidence="4 6" id="KW-1133">Transmembrane helix</keyword>
<dbReference type="AlphaFoldDB" id="A0A6G8QCC1"/>
<evidence type="ECO:0000256" key="6">
    <source>
        <dbReference type="SAM" id="Phobius"/>
    </source>
</evidence>